<organism evidence="1 2">
    <name type="scientific">Moryella indoligenes</name>
    <dbReference type="NCBI Taxonomy" id="371674"/>
    <lineage>
        <taxon>Bacteria</taxon>
        <taxon>Bacillati</taxon>
        <taxon>Bacillota</taxon>
        <taxon>Clostridia</taxon>
        <taxon>Lachnospirales</taxon>
        <taxon>Lachnospiraceae</taxon>
        <taxon>Moryella</taxon>
    </lineage>
</organism>
<accession>A0AAE3VC66</accession>
<protein>
    <submittedName>
        <fullName evidence="1">Uncharacterized protein</fullName>
    </submittedName>
</protein>
<gene>
    <name evidence="1" type="ORF">J2S20_002322</name>
</gene>
<evidence type="ECO:0000313" key="1">
    <source>
        <dbReference type="EMBL" id="MDQ0153601.1"/>
    </source>
</evidence>
<dbReference type="EMBL" id="JAUSTO010000025">
    <property type="protein sequence ID" value="MDQ0153601.1"/>
    <property type="molecule type" value="Genomic_DNA"/>
</dbReference>
<dbReference type="AlphaFoldDB" id="A0AAE3VC66"/>
<dbReference type="RefSeq" id="WP_307255485.1">
    <property type="nucleotide sequence ID" value="NZ_JAUSTO010000025.1"/>
</dbReference>
<keyword evidence="2" id="KW-1185">Reference proteome</keyword>
<dbReference type="Proteomes" id="UP001241537">
    <property type="component" value="Unassembled WGS sequence"/>
</dbReference>
<evidence type="ECO:0000313" key="2">
    <source>
        <dbReference type="Proteomes" id="UP001241537"/>
    </source>
</evidence>
<comment type="caution">
    <text evidence="1">The sequence shown here is derived from an EMBL/GenBank/DDBJ whole genome shotgun (WGS) entry which is preliminary data.</text>
</comment>
<reference evidence="1" key="1">
    <citation type="submission" date="2023-07" db="EMBL/GenBank/DDBJ databases">
        <title>Genomic Encyclopedia of Type Strains, Phase IV (KMG-IV): sequencing the most valuable type-strain genomes for metagenomic binning, comparative biology and taxonomic classification.</title>
        <authorList>
            <person name="Goeker M."/>
        </authorList>
    </citation>
    <scope>NUCLEOTIDE SEQUENCE</scope>
    <source>
        <strain evidence="1">DSM 19659</strain>
    </source>
</reference>
<name>A0AAE3VC66_9FIRM</name>
<sequence>MIDGKTSSGFRFRVYEKAIHDFRFLMAYKGLKAKDQDKNTEASVDLVLIILGEDQTEKLMKHVADKYGNVPAERIYSELGEIIATISKADKQTKKS</sequence>
<proteinExistence type="predicted"/>